<proteinExistence type="predicted"/>
<dbReference type="Pfam" id="PF00013">
    <property type="entry name" value="KH_1"/>
    <property type="match status" value="1"/>
</dbReference>
<evidence type="ECO:0000256" key="2">
    <source>
        <dbReference type="SAM" id="MobiDB-lite"/>
    </source>
</evidence>
<sequence length="331" mass="37013">MSEGLTANARARESFRDYRSSQQASDEDERAEICRKLGCPAGVVHVLTGLEGRTLRKLQRDFGVSITLAPFNPGQSTTVTVTGEASLVEVACAQLANYIQCPNELEAETRKHFAQEVHVFVDYSNIFISAQQGSAGISFINPQTLKDRVVNERTPLTLKVAGSVGTDAQAEHCRRNWERAGFQQHFVVRQSGQGERELSIDEKIVGEAYQELAKDFPRQQTLIILTGDGTENHGWGSFKSVVQRAMLKGWKVELWCWSNTVSPVYRTFAKTYPGNFNLYQLDIHRREIMIQRGGGRQSPHLASRRGRNNSFRGRVRGRHFGSLGVLTAGSR</sequence>
<gene>
    <name evidence="4" type="ORF">TSPGSL018_13369</name>
</gene>
<name>A0A061S8H3_9CHLO</name>
<dbReference type="GO" id="GO:0003723">
    <property type="term" value="F:RNA binding"/>
    <property type="evidence" value="ECO:0007669"/>
    <property type="project" value="UniProtKB-UniRule"/>
</dbReference>
<feature type="compositionally biased region" description="Basic residues" evidence="2">
    <location>
        <begin position="302"/>
        <end position="315"/>
    </location>
</feature>
<dbReference type="PROSITE" id="PS50084">
    <property type="entry name" value="KH_TYPE_1"/>
    <property type="match status" value="1"/>
</dbReference>
<evidence type="ECO:0000259" key="3">
    <source>
        <dbReference type="SMART" id="SM00322"/>
    </source>
</evidence>
<dbReference type="GO" id="GO:0004540">
    <property type="term" value="F:RNA nuclease activity"/>
    <property type="evidence" value="ECO:0007669"/>
    <property type="project" value="InterPro"/>
</dbReference>
<feature type="domain" description="K Homology" evidence="3">
    <location>
        <begin position="31"/>
        <end position="100"/>
    </location>
</feature>
<dbReference type="InterPro" id="IPR004088">
    <property type="entry name" value="KH_dom_type_1"/>
</dbReference>
<reference evidence="4" key="1">
    <citation type="submission" date="2014-05" db="EMBL/GenBank/DDBJ databases">
        <title>The transcriptome of the halophilic microalga Tetraselmis sp. GSL018 isolated from the Great Salt Lake, Utah.</title>
        <authorList>
            <person name="Jinkerson R.E."/>
            <person name="D'Adamo S."/>
            <person name="Posewitz M.C."/>
        </authorList>
    </citation>
    <scope>NUCLEOTIDE SEQUENCE</scope>
    <source>
        <strain evidence="4">GSL018</strain>
    </source>
</reference>
<dbReference type="Gene3D" id="3.30.1370.10">
    <property type="entry name" value="K Homology domain, type 1"/>
    <property type="match status" value="1"/>
</dbReference>
<feature type="region of interest" description="Disordered" evidence="2">
    <location>
        <begin position="1"/>
        <end position="24"/>
    </location>
</feature>
<dbReference type="InterPro" id="IPR004087">
    <property type="entry name" value="KH_dom"/>
</dbReference>
<evidence type="ECO:0000313" key="4">
    <source>
        <dbReference type="EMBL" id="JAC79165.1"/>
    </source>
</evidence>
<dbReference type="Gene3D" id="3.40.50.1010">
    <property type="entry name" value="5'-nuclease"/>
    <property type="match status" value="1"/>
</dbReference>
<organism evidence="4">
    <name type="scientific">Tetraselmis sp. GSL018</name>
    <dbReference type="NCBI Taxonomy" id="582737"/>
    <lineage>
        <taxon>Eukaryota</taxon>
        <taxon>Viridiplantae</taxon>
        <taxon>Chlorophyta</taxon>
        <taxon>core chlorophytes</taxon>
        <taxon>Chlorodendrophyceae</taxon>
        <taxon>Chlorodendrales</taxon>
        <taxon>Chlorodendraceae</taxon>
        <taxon>Tetraselmis</taxon>
    </lineage>
</organism>
<feature type="compositionally biased region" description="Basic and acidic residues" evidence="2">
    <location>
        <begin position="10"/>
        <end position="19"/>
    </location>
</feature>
<dbReference type="InterPro" id="IPR036612">
    <property type="entry name" value="KH_dom_type_1_sf"/>
</dbReference>
<dbReference type="AlphaFoldDB" id="A0A061S8H3"/>
<dbReference type="SUPFAM" id="SSF54791">
    <property type="entry name" value="Eukaryotic type KH-domain (KH-domain type I)"/>
    <property type="match status" value="1"/>
</dbReference>
<dbReference type="SMART" id="SM00322">
    <property type="entry name" value="KH"/>
    <property type="match status" value="1"/>
</dbReference>
<protein>
    <recommendedName>
        <fullName evidence="3">K Homology domain-containing protein</fullName>
    </recommendedName>
</protein>
<keyword evidence="1" id="KW-0694">RNA-binding</keyword>
<feature type="region of interest" description="Disordered" evidence="2">
    <location>
        <begin position="293"/>
        <end position="315"/>
    </location>
</feature>
<accession>A0A061S8H3</accession>
<dbReference type="Pfam" id="PF01936">
    <property type="entry name" value="NYN"/>
    <property type="match status" value="1"/>
</dbReference>
<dbReference type="InterPro" id="IPR021139">
    <property type="entry name" value="NYN"/>
</dbReference>
<evidence type="ECO:0000256" key="1">
    <source>
        <dbReference type="PROSITE-ProRule" id="PRU00117"/>
    </source>
</evidence>
<dbReference type="EMBL" id="GBEZ01006216">
    <property type="protein sequence ID" value="JAC79165.1"/>
    <property type="molecule type" value="Transcribed_RNA"/>
</dbReference>